<comment type="caution">
    <text evidence="3">The sequence shown here is derived from an EMBL/GenBank/DDBJ whole genome shotgun (WGS) entry which is preliminary data.</text>
</comment>
<evidence type="ECO:0000313" key="3">
    <source>
        <dbReference type="EMBL" id="KRO32063.1"/>
    </source>
</evidence>
<dbReference type="GO" id="GO:0000166">
    <property type="term" value="F:nucleotide binding"/>
    <property type="evidence" value="ECO:0007669"/>
    <property type="project" value="InterPro"/>
</dbReference>
<dbReference type="InterPro" id="IPR036291">
    <property type="entry name" value="NAD(P)-bd_dom_sf"/>
</dbReference>
<proteinExistence type="predicted"/>
<dbReference type="SUPFAM" id="SSF51735">
    <property type="entry name" value="NAD(P)-binding Rossmann-fold domains"/>
    <property type="match status" value="1"/>
</dbReference>
<dbReference type="Gene3D" id="3.30.360.10">
    <property type="entry name" value="Dihydrodipicolinate Reductase, domain 2"/>
    <property type="match status" value="1"/>
</dbReference>
<dbReference type="EMBL" id="LIAX01000196">
    <property type="protein sequence ID" value="KRO32063.1"/>
    <property type="molecule type" value="Genomic_DNA"/>
</dbReference>
<dbReference type="InterPro" id="IPR051317">
    <property type="entry name" value="Gfo/Idh/MocA_oxidoreduct"/>
</dbReference>
<dbReference type="Pfam" id="PF01408">
    <property type="entry name" value="GFO_IDH_MocA"/>
    <property type="match status" value="1"/>
</dbReference>
<dbReference type="Pfam" id="PF22725">
    <property type="entry name" value="GFO_IDH_MocA_C3"/>
    <property type="match status" value="1"/>
</dbReference>
<accession>A0A0R2P1W1</accession>
<dbReference type="PANTHER" id="PTHR43708:SF8">
    <property type="entry name" value="OXIDOREDUCTASE"/>
    <property type="match status" value="1"/>
</dbReference>
<reference evidence="3 4" key="1">
    <citation type="submission" date="2015-10" db="EMBL/GenBank/DDBJ databases">
        <title>Metagenome-Assembled Genomes uncover a global brackish microbiome.</title>
        <authorList>
            <person name="Hugerth L.W."/>
            <person name="Larsson J."/>
            <person name="Alneberg J."/>
            <person name="Lindh M.V."/>
            <person name="Legrand C."/>
            <person name="Pinhassi J."/>
            <person name="Andersson A.F."/>
        </authorList>
    </citation>
    <scope>NUCLEOTIDE SEQUENCE [LARGE SCALE GENOMIC DNA]</scope>
    <source>
        <strain evidence="3">BACL2 MAG-121220-bin52</strain>
    </source>
</reference>
<dbReference type="SUPFAM" id="SSF55347">
    <property type="entry name" value="Glyceraldehyde-3-phosphate dehydrogenase-like, C-terminal domain"/>
    <property type="match status" value="1"/>
</dbReference>
<dbReference type="AlphaFoldDB" id="A0A0R2P1W1"/>
<evidence type="ECO:0000259" key="1">
    <source>
        <dbReference type="Pfam" id="PF01408"/>
    </source>
</evidence>
<dbReference type="Gene3D" id="3.40.50.720">
    <property type="entry name" value="NAD(P)-binding Rossmann-like Domain"/>
    <property type="match status" value="1"/>
</dbReference>
<evidence type="ECO:0000259" key="2">
    <source>
        <dbReference type="Pfam" id="PF22725"/>
    </source>
</evidence>
<evidence type="ECO:0000313" key="4">
    <source>
        <dbReference type="Proteomes" id="UP000054017"/>
    </source>
</evidence>
<dbReference type="InterPro" id="IPR000683">
    <property type="entry name" value="Gfo/Idh/MocA-like_OxRdtase_N"/>
</dbReference>
<evidence type="ECO:0008006" key="5">
    <source>
        <dbReference type="Google" id="ProtNLM"/>
    </source>
</evidence>
<feature type="domain" description="GFO/IDH/MocA-like oxidoreductase" evidence="2">
    <location>
        <begin position="133"/>
        <end position="252"/>
    </location>
</feature>
<gene>
    <name evidence="3" type="ORF">ABR65_04435</name>
</gene>
<feature type="domain" description="Gfo/Idh/MocA-like oxidoreductase N-terminal" evidence="1">
    <location>
        <begin position="8"/>
        <end position="124"/>
    </location>
</feature>
<protein>
    <recommendedName>
        <fullName evidence="5">Oxidoreductase</fullName>
    </recommendedName>
</protein>
<dbReference type="PANTHER" id="PTHR43708">
    <property type="entry name" value="CONSERVED EXPRESSED OXIDOREDUCTASE (EUROFUNG)"/>
    <property type="match status" value="1"/>
</dbReference>
<sequence>MADRQIGVGLLAYGAIGDEHNQAISSTAGLTTVAVCDAKAERIEAALKISPNAKSFGDADQMLESGLLELVIISTPPNTHFTWAKKALELGINVIVEKPMALTTNECDELIALAKSKSLLLTVYQNRRYDSDFLTMQKAINDGLIGDLFYIESFVGGYKKPCSLWHSDVLVSGGAIFDWGAHFIDQIVTLISSPIAHISGLNQKRHWHHITNADHSQVVITFADSKQAIFTNSDLAAARKPKYYALGTKGALVGNWNSAAGDTPADLPAIISLIKEDGEVELLEEIKAEPYAFHKAIADHLLNGAKMAIRAEQSRNVVEIMARAEQSAALKAIAIEPELLKL</sequence>
<organism evidence="3 4">
    <name type="scientific">Actinobacteria bacterium BACL2 MAG-121220-bin52</name>
    <dbReference type="NCBI Taxonomy" id="1655573"/>
    <lineage>
        <taxon>Bacteria</taxon>
        <taxon>Bacillati</taxon>
        <taxon>Actinomycetota</taxon>
        <taxon>Actinomycetes</taxon>
        <taxon>Actinomycetes incertae sedis</taxon>
        <taxon>ac1 cluster</taxon>
    </lineage>
</organism>
<dbReference type="Proteomes" id="UP000054017">
    <property type="component" value="Unassembled WGS sequence"/>
</dbReference>
<dbReference type="InterPro" id="IPR055170">
    <property type="entry name" value="GFO_IDH_MocA-like_dom"/>
</dbReference>
<name>A0A0R2P1W1_9ACTN</name>